<dbReference type="EMBL" id="PVWO01000609">
    <property type="protein sequence ID" value="PSB41861.1"/>
    <property type="molecule type" value="Genomic_DNA"/>
</dbReference>
<dbReference type="AlphaFoldDB" id="A0A2T1FA38"/>
<comment type="caution">
    <text evidence="1">The sequence shown here is derived from an EMBL/GenBank/DDBJ whole genome shotgun (WGS) entry which is preliminary data.</text>
</comment>
<reference evidence="1 2" key="1">
    <citation type="submission" date="2018-03" db="EMBL/GenBank/DDBJ databases">
        <title>The ancient ancestry and fast evolution of plastids.</title>
        <authorList>
            <person name="Moore K.R."/>
            <person name="Magnabosco C."/>
            <person name="Momper L."/>
            <person name="Gold D.A."/>
            <person name="Bosak T."/>
            <person name="Fournier G.P."/>
        </authorList>
    </citation>
    <scope>NUCLEOTIDE SEQUENCE [LARGE SCALE GENOMIC DNA]</scope>
    <source>
        <strain evidence="1 2">CCALA 037</strain>
    </source>
</reference>
<evidence type="ECO:0000313" key="1">
    <source>
        <dbReference type="EMBL" id="PSB41861.1"/>
    </source>
</evidence>
<organism evidence="1 2">
    <name type="scientific">Chamaesiphon polymorphus CCALA 037</name>
    <dbReference type="NCBI Taxonomy" id="2107692"/>
    <lineage>
        <taxon>Bacteria</taxon>
        <taxon>Bacillati</taxon>
        <taxon>Cyanobacteriota</taxon>
        <taxon>Cyanophyceae</taxon>
        <taxon>Gomontiellales</taxon>
        <taxon>Chamaesiphonaceae</taxon>
        <taxon>Chamaesiphon</taxon>
    </lineage>
</organism>
<dbReference type="InterPro" id="IPR043731">
    <property type="entry name" value="DUF5674"/>
</dbReference>
<gene>
    <name evidence="1" type="ORF">C7B77_27100</name>
</gene>
<dbReference type="Pfam" id="PF18924">
    <property type="entry name" value="DUF5674"/>
    <property type="match status" value="1"/>
</dbReference>
<evidence type="ECO:0000313" key="2">
    <source>
        <dbReference type="Proteomes" id="UP000238937"/>
    </source>
</evidence>
<dbReference type="Proteomes" id="UP000238937">
    <property type="component" value="Unassembled WGS sequence"/>
</dbReference>
<accession>A0A2T1FA38</accession>
<name>A0A2T1FA38_9CYAN</name>
<proteinExistence type="predicted"/>
<sequence length="94" mass="10772">MLQANRFYIKTVVDIHQQILAGGGEMHSDCEAVLLDRGSQQADLWGASWNPISQEIFYESLVNLRPRQNRSMEILDPSIRERVQQVIYKLLGSV</sequence>
<dbReference type="OrthoDB" id="308382at2"/>
<protein>
    <submittedName>
        <fullName evidence="1">Uncharacterized protein</fullName>
    </submittedName>
</protein>
<keyword evidence="2" id="KW-1185">Reference proteome</keyword>